<dbReference type="InterPro" id="IPR006355">
    <property type="entry name" value="LHPP/HDHD2"/>
</dbReference>
<keyword evidence="7" id="KW-0479">Metal-binding</keyword>
<dbReference type="GO" id="GO:0016607">
    <property type="term" value="C:nuclear speck"/>
    <property type="evidence" value="ECO:0007669"/>
    <property type="project" value="Ensembl"/>
</dbReference>
<comment type="similarity">
    <text evidence="4">Belongs to the HAD-like hydrolase superfamily.</text>
</comment>
<evidence type="ECO:0000256" key="12">
    <source>
        <dbReference type="ARBA" id="ARBA00039357"/>
    </source>
</evidence>
<dbReference type="GO" id="GO:0005737">
    <property type="term" value="C:cytoplasm"/>
    <property type="evidence" value="ECO:0000318"/>
    <property type="project" value="GO_Central"/>
</dbReference>
<comment type="cofactor">
    <cofactor evidence="1">
        <name>Mg(2+)</name>
        <dbReference type="ChEBI" id="CHEBI:18420"/>
    </cofactor>
</comment>
<evidence type="ECO:0000256" key="2">
    <source>
        <dbReference type="ARBA" id="ARBA00004123"/>
    </source>
</evidence>
<dbReference type="Pfam" id="PF13242">
    <property type="entry name" value="Hydrolase_like"/>
    <property type="match status" value="1"/>
</dbReference>
<dbReference type="GO" id="GO:0016791">
    <property type="term" value="F:phosphatase activity"/>
    <property type="evidence" value="ECO:0000318"/>
    <property type="project" value="GO_Central"/>
</dbReference>
<reference evidence="14" key="3">
    <citation type="submission" date="2025-09" db="UniProtKB">
        <authorList>
            <consortium name="Ensembl"/>
        </authorList>
    </citation>
    <scope>IDENTIFICATION</scope>
</reference>
<evidence type="ECO:0000256" key="5">
    <source>
        <dbReference type="ARBA" id="ARBA00012146"/>
    </source>
</evidence>
<dbReference type="Bgee" id="ENSACAG00000017564">
    <property type="expression patterns" value="Expressed in skeletal muscle tissue and 12 other cell types or tissues"/>
</dbReference>
<dbReference type="EC" id="3.6.1.1" evidence="5"/>
<evidence type="ECO:0000256" key="9">
    <source>
        <dbReference type="ARBA" id="ARBA00022842"/>
    </source>
</evidence>
<evidence type="ECO:0000256" key="1">
    <source>
        <dbReference type="ARBA" id="ARBA00001946"/>
    </source>
</evidence>
<accession>A0A803TXG9</accession>
<proteinExistence type="inferred from homology"/>
<dbReference type="GO" id="GO:0006796">
    <property type="term" value="P:phosphate-containing compound metabolic process"/>
    <property type="evidence" value="ECO:0007669"/>
    <property type="project" value="Ensembl"/>
</dbReference>
<evidence type="ECO:0000313" key="15">
    <source>
        <dbReference type="Proteomes" id="UP000001646"/>
    </source>
</evidence>
<evidence type="ECO:0000256" key="6">
    <source>
        <dbReference type="ARBA" id="ARBA00022490"/>
    </source>
</evidence>
<dbReference type="SUPFAM" id="SSF56784">
    <property type="entry name" value="HAD-like"/>
    <property type="match status" value="1"/>
</dbReference>
<dbReference type="PANTHER" id="PTHR19288">
    <property type="entry name" value="4-NITROPHENYLPHOSPHATASE-RELATED"/>
    <property type="match status" value="1"/>
</dbReference>
<dbReference type="InterPro" id="IPR023214">
    <property type="entry name" value="HAD_sf"/>
</dbReference>
<dbReference type="GO" id="GO:0005829">
    <property type="term" value="C:cytosol"/>
    <property type="evidence" value="ECO:0000318"/>
    <property type="project" value="GO_Central"/>
</dbReference>
<dbReference type="FunFam" id="3.40.50.1000:FF:000051">
    <property type="entry name" value="Phospholysine phosphohistidine inorganic pyrophosphate phosphatase"/>
    <property type="match status" value="1"/>
</dbReference>
<dbReference type="GO" id="GO:0046872">
    <property type="term" value="F:metal ion binding"/>
    <property type="evidence" value="ECO:0007669"/>
    <property type="project" value="UniProtKB-KW"/>
</dbReference>
<keyword evidence="10" id="KW-0539">Nucleus</keyword>
<dbReference type="InterPro" id="IPR006357">
    <property type="entry name" value="HAD-SF_hydro_IIA"/>
</dbReference>
<sequence length="361" mass="39370">MFKKGKLLQALHVTRARLWKCKLHFPGRFAGRKGLGAGKACMPAGLRPPSLLMMADWAQSLLGIKGLLLDVSGVLYDSGGEEGGGVPIPGSIEAVKKIKASGLKLRFCTNETQATREKFVEKLQRLGFDIVVNEVTAPAPAACRILKERQLRPHLLVHDDVLPEFEGIDKSSPNCVVVGDAADNFSYKNLNDAFRVLIGLENPVLLSLGKGRYYKETDGLKLDVGVYMKALEYACDIQAEVVGKPAKMFFQSALTEMGIEPHQAIMIGDDIVHDVGGAQQCGMKALQVRTGKYSIVHPDKTKGDTKENAVRSPCLLSFSFCFGLRNNKQVLTEGCFPITADVYQWVVIIISILITIVTPGP</sequence>
<evidence type="ECO:0000256" key="13">
    <source>
        <dbReference type="ARBA" id="ARBA00047820"/>
    </source>
</evidence>
<dbReference type="Proteomes" id="UP000001646">
    <property type="component" value="Chromosome 3"/>
</dbReference>
<dbReference type="InterPro" id="IPR036412">
    <property type="entry name" value="HAD-like_sf"/>
</dbReference>
<gene>
    <name evidence="14" type="primary">LHPP</name>
</gene>
<dbReference type="GO" id="GO:0004427">
    <property type="term" value="F:inorganic diphosphate phosphatase activity"/>
    <property type="evidence" value="ECO:0000318"/>
    <property type="project" value="GO_Central"/>
</dbReference>
<dbReference type="Ensembl" id="ENSACAT00000038213.1">
    <property type="protein sequence ID" value="ENSACAP00000039909.1"/>
    <property type="gene ID" value="ENSACAG00000017564.4"/>
</dbReference>
<evidence type="ECO:0000256" key="10">
    <source>
        <dbReference type="ARBA" id="ARBA00023242"/>
    </source>
</evidence>
<dbReference type="PANTHER" id="PTHR19288:SF44">
    <property type="entry name" value="PHOSPHOLYSINE PHOSPHOHISTIDINE INORGANIC PYROPHOSPHATE PHOSPHATASE"/>
    <property type="match status" value="1"/>
</dbReference>
<dbReference type="AlphaFoldDB" id="A0A803TXG9"/>
<dbReference type="Gene3D" id="3.40.50.1000">
    <property type="entry name" value="HAD superfamily/HAD-like"/>
    <property type="match status" value="2"/>
</dbReference>
<evidence type="ECO:0000313" key="14">
    <source>
        <dbReference type="Ensembl" id="ENSACAP00000039909.1"/>
    </source>
</evidence>
<dbReference type="Pfam" id="PF13344">
    <property type="entry name" value="Hydrolase_6"/>
    <property type="match status" value="1"/>
</dbReference>
<keyword evidence="6" id="KW-0963">Cytoplasm</keyword>
<evidence type="ECO:0000256" key="8">
    <source>
        <dbReference type="ARBA" id="ARBA00022801"/>
    </source>
</evidence>
<evidence type="ECO:0000256" key="11">
    <source>
        <dbReference type="ARBA" id="ARBA00037258"/>
    </source>
</evidence>
<evidence type="ECO:0000256" key="3">
    <source>
        <dbReference type="ARBA" id="ARBA00004496"/>
    </source>
</evidence>
<dbReference type="InParanoid" id="A0A803TXG9"/>
<protein>
    <recommendedName>
        <fullName evidence="12">Phospholysine phosphohistidine inorganic pyrophosphate phosphatase</fullName>
        <ecNumber evidence="5">3.6.1.1</ecNumber>
    </recommendedName>
</protein>
<organism evidence="14 15">
    <name type="scientific">Anolis carolinensis</name>
    <name type="common">Green anole</name>
    <name type="synonym">American chameleon</name>
    <dbReference type="NCBI Taxonomy" id="28377"/>
    <lineage>
        <taxon>Eukaryota</taxon>
        <taxon>Metazoa</taxon>
        <taxon>Chordata</taxon>
        <taxon>Craniata</taxon>
        <taxon>Vertebrata</taxon>
        <taxon>Euteleostomi</taxon>
        <taxon>Lepidosauria</taxon>
        <taxon>Squamata</taxon>
        <taxon>Bifurcata</taxon>
        <taxon>Unidentata</taxon>
        <taxon>Episquamata</taxon>
        <taxon>Toxicofera</taxon>
        <taxon>Iguania</taxon>
        <taxon>Dactyloidae</taxon>
        <taxon>Anolis</taxon>
    </lineage>
</organism>
<keyword evidence="8" id="KW-0378">Hydrolase</keyword>
<dbReference type="GeneTree" id="ENSGT00940000159002"/>
<name>A0A803TXG9_ANOCA</name>
<evidence type="ECO:0000256" key="7">
    <source>
        <dbReference type="ARBA" id="ARBA00022723"/>
    </source>
</evidence>
<evidence type="ECO:0000256" key="4">
    <source>
        <dbReference type="ARBA" id="ARBA00007958"/>
    </source>
</evidence>
<comment type="function">
    <text evidence="11">Phosphatase that hydrolyzes imidodiphosphate, 3-phosphohistidine and 6-phospholysine. Has broad substrate specificity and can also hydrolyze inorganic diphosphate, but with lower efficiency.</text>
</comment>
<dbReference type="CDD" id="cd07509">
    <property type="entry name" value="HAD_PPase"/>
    <property type="match status" value="1"/>
</dbReference>
<comment type="subcellular location">
    <subcellularLocation>
        <location evidence="3">Cytoplasm</location>
    </subcellularLocation>
    <subcellularLocation>
        <location evidence="2">Nucleus</location>
    </subcellularLocation>
</comment>
<keyword evidence="15" id="KW-1185">Reference proteome</keyword>
<keyword evidence="9" id="KW-0460">Magnesium</keyword>
<reference evidence="14" key="2">
    <citation type="submission" date="2025-08" db="UniProtKB">
        <authorList>
            <consortium name="Ensembl"/>
        </authorList>
    </citation>
    <scope>IDENTIFICATION</scope>
</reference>
<comment type="catalytic activity">
    <reaction evidence="13">
        <text>diphosphate + H2O = 2 phosphate + H(+)</text>
        <dbReference type="Rhea" id="RHEA:24576"/>
        <dbReference type="ChEBI" id="CHEBI:15377"/>
        <dbReference type="ChEBI" id="CHEBI:15378"/>
        <dbReference type="ChEBI" id="CHEBI:33019"/>
        <dbReference type="ChEBI" id="CHEBI:43474"/>
        <dbReference type="EC" id="3.6.1.1"/>
    </reaction>
</comment>
<dbReference type="GO" id="GO:0042803">
    <property type="term" value="F:protein homodimerization activity"/>
    <property type="evidence" value="ECO:0007669"/>
    <property type="project" value="Ensembl"/>
</dbReference>
<reference evidence="14 15" key="1">
    <citation type="submission" date="2009-12" db="EMBL/GenBank/DDBJ databases">
        <title>The Genome Sequence of Anolis carolinensis (Green Anole Lizard).</title>
        <authorList>
            <consortium name="The Genome Sequencing Platform"/>
            <person name="Di Palma F."/>
            <person name="Alfoldi J."/>
            <person name="Heiman D."/>
            <person name="Young S."/>
            <person name="Grabherr M."/>
            <person name="Johnson J."/>
            <person name="Lander E.S."/>
            <person name="Lindblad-Toh K."/>
        </authorList>
    </citation>
    <scope>NUCLEOTIDE SEQUENCE [LARGE SCALE GENOMIC DNA]</scope>
    <source>
        <strain evidence="14 15">JBL SC #1</strain>
    </source>
</reference>
<dbReference type="NCBIfam" id="TIGR01458">
    <property type="entry name" value="HAD-SF-IIA-hyp3"/>
    <property type="match status" value="1"/>
</dbReference>